<dbReference type="SUPFAM" id="SSF143011">
    <property type="entry name" value="RelE-like"/>
    <property type="match status" value="1"/>
</dbReference>
<accession>A0A645AQC8</accession>
<dbReference type="EMBL" id="VSSQ01015288">
    <property type="protein sequence ID" value="MPM55475.1"/>
    <property type="molecule type" value="Genomic_DNA"/>
</dbReference>
<dbReference type="AlphaFoldDB" id="A0A645AQC8"/>
<dbReference type="NCBIfam" id="TIGR02116">
    <property type="entry name" value="toxin_Txe_YoeB"/>
    <property type="match status" value="1"/>
</dbReference>
<proteinExistence type="inferred from homology"/>
<dbReference type="PANTHER" id="PTHR38039">
    <property type="entry name" value="TOXIN YOEB"/>
    <property type="match status" value="1"/>
</dbReference>
<dbReference type="GO" id="GO:0004519">
    <property type="term" value="F:endonuclease activity"/>
    <property type="evidence" value="ECO:0007669"/>
    <property type="project" value="UniProtKB-KW"/>
</dbReference>
<evidence type="ECO:0000256" key="4">
    <source>
        <dbReference type="ARBA" id="ARBA00022759"/>
    </source>
</evidence>
<protein>
    <recommendedName>
        <fullName evidence="6">Putative mRNA interferase YoeB</fullName>
    </recommendedName>
</protein>
<sequence>MSYSVKVTKQAEIDIVRHIKSGDKKIINKIARLMTELEEHPRRGAGKPEQLKGFIIETWSRRISERHRLIYEIHDNELMVIAISAYGHYGDK</sequence>
<evidence type="ECO:0000256" key="5">
    <source>
        <dbReference type="ARBA" id="ARBA00022801"/>
    </source>
</evidence>
<evidence type="ECO:0000256" key="6">
    <source>
        <dbReference type="ARBA" id="ARBA00030388"/>
    </source>
</evidence>
<dbReference type="InterPro" id="IPR035093">
    <property type="entry name" value="RelE/ParE_toxin_dom_sf"/>
</dbReference>
<organism evidence="7">
    <name type="scientific">bioreactor metagenome</name>
    <dbReference type="NCBI Taxonomy" id="1076179"/>
    <lineage>
        <taxon>unclassified sequences</taxon>
        <taxon>metagenomes</taxon>
        <taxon>ecological metagenomes</taxon>
    </lineage>
</organism>
<keyword evidence="5 7" id="KW-0378">Hydrolase</keyword>
<comment type="caution">
    <text evidence="7">The sequence shown here is derived from an EMBL/GenBank/DDBJ whole genome shotgun (WGS) entry which is preliminary data.</text>
</comment>
<evidence type="ECO:0000256" key="2">
    <source>
        <dbReference type="ARBA" id="ARBA00022649"/>
    </source>
</evidence>
<dbReference type="GO" id="GO:0016787">
    <property type="term" value="F:hydrolase activity"/>
    <property type="evidence" value="ECO:0007669"/>
    <property type="project" value="UniProtKB-KW"/>
</dbReference>
<keyword evidence="4" id="KW-0255">Endonuclease</keyword>
<evidence type="ECO:0000256" key="3">
    <source>
        <dbReference type="ARBA" id="ARBA00022722"/>
    </source>
</evidence>
<gene>
    <name evidence="7" type="primary">yoeB_6</name>
    <name evidence="7" type="ORF">SDC9_102272</name>
</gene>
<dbReference type="Gene3D" id="3.30.2310.20">
    <property type="entry name" value="RelE-like"/>
    <property type="match status" value="1"/>
</dbReference>
<dbReference type="InterPro" id="IPR009614">
    <property type="entry name" value="YoeB_toxin"/>
</dbReference>
<evidence type="ECO:0000256" key="1">
    <source>
        <dbReference type="ARBA" id="ARBA00008172"/>
    </source>
</evidence>
<dbReference type="Pfam" id="PF06769">
    <property type="entry name" value="YoeB_toxin"/>
    <property type="match status" value="1"/>
</dbReference>
<evidence type="ECO:0000313" key="7">
    <source>
        <dbReference type="EMBL" id="MPM55475.1"/>
    </source>
</evidence>
<dbReference type="GO" id="GO:0006401">
    <property type="term" value="P:RNA catabolic process"/>
    <property type="evidence" value="ECO:0007669"/>
    <property type="project" value="InterPro"/>
</dbReference>
<reference evidence="7" key="1">
    <citation type="submission" date="2019-08" db="EMBL/GenBank/DDBJ databases">
        <authorList>
            <person name="Kucharzyk K."/>
            <person name="Murdoch R.W."/>
            <person name="Higgins S."/>
            <person name="Loffler F."/>
        </authorList>
    </citation>
    <scope>NUCLEOTIDE SEQUENCE</scope>
</reference>
<keyword evidence="2" id="KW-1277">Toxin-antitoxin system</keyword>
<comment type="similarity">
    <text evidence="1">Belongs to the YoeB family.</text>
</comment>
<name>A0A645AQC8_9ZZZZ</name>
<dbReference type="PANTHER" id="PTHR38039:SF1">
    <property type="entry name" value="TOXIN YOEB"/>
    <property type="match status" value="1"/>
</dbReference>
<keyword evidence="3" id="KW-0540">Nuclease</keyword>